<proteinExistence type="predicted"/>
<sequence>MEAREMADHVGVNLFAERGNKFANASSPVEMTPSVRSWMSKARLTGCQGVSTDNFIYSHCETSAHYTRACVYTETLKVRRSRCASLADGQSKDVNHTVLLDTDCEYGINQPVFVYPRTDTMNGEKHAFHPCNKQIYRAVSTANNPLTVYTAVHSTSSQDKNQPAFPHPTPFISVRNEACPRSISQFSCVRSDLSTERQSSQPNSLCPCTSLDYSTGESGYETIDRPTATNTSAETVNDFHHSFSSPRKWLQRRSKLDSWEVTSLRRLVPEMSTSNEEKVTIRTHHPKVLNKLAMIGYDIAKVLRTTRRFRRVQHPFHEGISPATTPSSATKPCNIKEDHLSEGLAFFNHGWKDGDIDQVVEDYAKVLRTTRRFRRVQHPFHEGISPATTPSSATKPCNIKEDHLSEGLAFFNHGWKDGDIDQVVEDYAKVSDVFYDGLAPTTVPDVCRIPFPETSDLPSEEDATSLVSTSDIIDPIYSKIRGSMGELSEEQLDELFDTESQEESKTIWCDNCWTRHYSGSQTSSNIRLTETRGLRLPDEPAPRRAKPRAVVGCRTIFSNLMSSALRIYMYRDISNIVAIGTRGGLVQHIQLPENITNGRFSWVPERFPYARQFHILDSVHTAMLGDFHRFGYQPLWSSDSRDPLQIVVHVHPSHRVVTNNHEGSEKPGWDSPLHEIDNGFTEDEQRTCFSTHTLFAYSISRLTPVITYITNCTSLMAAVMPMADQFTHHVILPSGVSELSIVLVSNVVISIILKSRIPAHDRSPTHRPSYPPGSMDRVNVLQRERCECPVHLKFPHHSIFPVSFDHTSPAWFDCKVFTLNMVCHFKIVQRTVPDDIPVCYELVYIRIQLNMENQYSTETNSRNIVHHRPTTTCFNQCHNHTVGILHRKFDSLSRNSLHLLFGREFGKWRQTRAATDKLSVRSSSCPSGGGSPSMWSDRPVAKPVIANDLLPISVAFDRQFLLSDNGLVSFEFHVVQKSKPNPDKDNCQMTEGQHWEYKLSLLDQVAKLETGRFPNGSLGSQKLKWSPILKRTRANSSASSTYAIELVTSRWLEAAAGPAGDPMANIRHIDSE</sequence>
<dbReference type="AlphaFoldDB" id="G7Y7F6"/>
<feature type="non-terminal residue" evidence="1">
    <location>
        <position position="1072"/>
    </location>
</feature>
<protein>
    <submittedName>
        <fullName evidence="1">Uncharacterized protein</fullName>
    </submittedName>
</protein>
<gene>
    <name evidence="1" type="ORF">CLF_102181</name>
</gene>
<reference key="2">
    <citation type="submission" date="2011-10" db="EMBL/GenBank/DDBJ databases">
        <title>The genome and transcriptome sequence of Clonorchis sinensis provide insights into the carcinogenic liver fluke.</title>
        <authorList>
            <person name="Wang X."/>
            <person name="Huang Y."/>
            <person name="Chen W."/>
            <person name="Liu H."/>
            <person name="Guo L."/>
            <person name="Chen Y."/>
            <person name="Luo F."/>
            <person name="Zhou W."/>
            <person name="Sun J."/>
            <person name="Mao Q."/>
            <person name="Liang P."/>
            <person name="Zhou C."/>
            <person name="Tian Y."/>
            <person name="Men J."/>
            <person name="Lv X."/>
            <person name="Huang L."/>
            <person name="Zhou J."/>
            <person name="Hu Y."/>
            <person name="Li R."/>
            <person name="Zhang F."/>
            <person name="Lei H."/>
            <person name="Li X."/>
            <person name="Hu X."/>
            <person name="Liang C."/>
            <person name="Xu J."/>
            <person name="Wu Z."/>
            <person name="Yu X."/>
        </authorList>
    </citation>
    <scope>NUCLEOTIDE SEQUENCE</scope>
    <source>
        <strain>Henan</strain>
    </source>
</reference>
<keyword evidence="2" id="KW-1185">Reference proteome</keyword>
<name>G7Y7F6_CLOSI</name>
<dbReference type="Proteomes" id="UP000008909">
    <property type="component" value="Unassembled WGS sequence"/>
</dbReference>
<dbReference type="EMBL" id="DF142916">
    <property type="protein sequence ID" value="GAA48891.1"/>
    <property type="molecule type" value="Genomic_DNA"/>
</dbReference>
<evidence type="ECO:0000313" key="2">
    <source>
        <dbReference type="Proteomes" id="UP000008909"/>
    </source>
</evidence>
<reference evidence="1" key="1">
    <citation type="journal article" date="2011" name="Genome Biol.">
        <title>The draft genome of the carcinogenic human liver fluke Clonorchis sinensis.</title>
        <authorList>
            <person name="Wang X."/>
            <person name="Chen W."/>
            <person name="Huang Y."/>
            <person name="Sun J."/>
            <person name="Men J."/>
            <person name="Liu H."/>
            <person name="Luo F."/>
            <person name="Guo L."/>
            <person name="Lv X."/>
            <person name="Deng C."/>
            <person name="Zhou C."/>
            <person name="Fan Y."/>
            <person name="Li X."/>
            <person name="Huang L."/>
            <person name="Hu Y."/>
            <person name="Liang C."/>
            <person name="Hu X."/>
            <person name="Xu J."/>
            <person name="Yu X."/>
        </authorList>
    </citation>
    <scope>NUCLEOTIDE SEQUENCE [LARGE SCALE GENOMIC DNA]</scope>
    <source>
        <strain evidence="1">Henan</strain>
    </source>
</reference>
<evidence type="ECO:0000313" key="1">
    <source>
        <dbReference type="EMBL" id="GAA48891.1"/>
    </source>
</evidence>
<accession>G7Y7F6</accession>
<organism evidence="1 2">
    <name type="scientific">Clonorchis sinensis</name>
    <name type="common">Chinese liver fluke</name>
    <dbReference type="NCBI Taxonomy" id="79923"/>
    <lineage>
        <taxon>Eukaryota</taxon>
        <taxon>Metazoa</taxon>
        <taxon>Spiralia</taxon>
        <taxon>Lophotrochozoa</taxon>
        <taxon>Platyhelminthes</taxon>
        <taxon>Trematoda</taxon>
        <taxon>Digenea</taxon>
        <taxon>Opisthorchiida</taxon>
        <taxon>Opisthorchiata</taxon>
        <taxon>Opisthorchiidae</taxon>
        <taxon>Clonorchis</taxon>
    </lineage>
</organism>